<dbReference type="PROSITE" id="PS50075">
    <property type="entry name" value="CARRIER"/>
    <property type="match status" value="1"/>
</dbReference>
<dbReference type="InterPro" id="IPR042099">
    <property type="entry name" value="ANL_N_sf"/>
</dbReference>
<dbReference type="Gene3D" id="1.10.1200.10">
    <property type="entry name" value="ACP-like"/>
    <property type="match status" value="1"/>
</dbReference>
<dbReference type="SUPFAM" id="SSF56801">
    <property type="entry name" value="Acetyl-CoA synthetase-like"/>
    <property type="match status" value="1"/>
</dbReference>
<sequence length="1023" mass="114864">MKTFVQQAVEIHRQIFRDLAHSMVCGLDILQERNRHEGSAFHAASPVAFVSMLNEHENKIIPTLFQLENDNMVFSGLETPQVLLDHQAISRPDGGVSLIWDAMDLAFAEGVVDDMFNAYISLVSKFTEDESVWNTSYFDFRSKEEKTQHSEYNEPKTSLSDRCLHEYLYSQAKLLPNKPLLIDSRRTISYGEATYISNRIAWTLRQRCNVKPNELIAVYASKGWEQVIAVQSIIAAGAAYVPIDPAFPENRKLNILERCGCKIVLTSEAHLNDKCISSFEKIAVDLTDNLVTESENLPRIQSSNDLAYVIFTSGSTGESKGVMLNHLGVVNTIDDINHRFNIGSNDVIFGISELSFDLSVYDIFGSIAAGATLIIPPPGANLEPALCARLCAEHNVTVWNSVPALVQLLVEDFEINPRSHKLSFRLFMMSGDWIPIKLPEKIKQLFSAKIVSLGGATEGSIWSIYYDINEVDANWKSIPYGYPLTNQEFYVLDQRMQPRPNNVPGELYIGGVGVAQGYWLDSQKTAQSYVFHPVLKKRIYRTGDWGIRRKIGYIDFLGREDGQVKVRGHRIELGEIESILQQHPSVANAIAKVIGYQTQDAYLAAYIVSKDEATPSLQELHQHVAAFLPEYMVPAKFIFLEQLPLGATGKIDRKALPIPIDIKKAQVSTRSLTQTESTMARLWSEILEIDTPVAEDDFFNIGGNSFAAARLTIAINNTFGVEIPVTALLQHPTLEKISKLIDEQYYNNSSNRWSFLISIAGREPSPKTFWFHPSGGGVLCYRDMGQLLSSHLHLFGVQAQPVSQQNLMNSIPEMLDLYLNEIRAVQPSGPYHLGGWSMGGVIAYVAAQHLIQQGIQVESLVLIDSPAPLQRKIPEFAEIVSWFISDLAEVEQTLKLSCIKQKESDNNVLFEALQEAQEMGLISFGKMEDLRPIFNVFHSNIHALYNYQASPMKEDVSCLLVMATQNVQERVASESMQIWRSLLPKTTSFREIEGNHYSLLKYPLVSEVTHLILEHLKTKVKVS</sequence>
<geneLocation type="plasmid" evidence="6 7">
    <name>pANSO36A</name>
</geneLocation>
<feature type="domain" description="Carrier" evidence="5">
    <location>
        <begin position="670"/>
        <end position="745"/>
    </location>
</feature>
<dbReference type="Pfam" id="PF00975">
    <property type="entry name" value="Thioesterase"/>
    <property type="match status" value="1"/>
</dbReference>
<evidence type="ECO:0000313" key="7">
    <source>
        <dbReference type="Proteomes" id="UP001055453"/>
    </source>
</evidence>
<comment type="pathway">
    <text evidence="1">Siderophore biosynthesis.</text>
</comment>
<evidence type="ECO:0000259" key="5">
    <source>
        <dbReference type="PROSITE" id="PS50075"/>
    </source>
</evidence>
<dbReference type="RefSeq" id="WP_251960659.1">
    <property type="nucleotide sequence ID" value="NZ_AP025733.1"/>
</dbReference>
<dbReference type="InterPro" id="IPR025110">
    <property type="entry name" value="AMP-bd_C"/>
</dbReference>
<keyword evidence="6" id="KW-0614">Plasmid</keyword>
<keyword evidence="4" id="KW-0436">Ligase</keyword>
<evidence type="ECO:0000256" key="1">
    <source>
        <dbReference type="ARBA" id="ARBA00004924"/>
    </source>
</evidence>
<keyword evidence="3" id="KW-0597">Phosphoprotein</keyword>
<gene>
    <name evidence="6" type="ORF">ANSO36C_62870</name>
</gene>
<dbReference type="PANTHER" id="PTHR45527">
    <property type="entry name" value="NONRIBOSOMAL PEPTIDE SYNTHETASE"/>
    <property type="match status" value="1"/>
</dbReference>
<evidence type="ECO:0000256" key="3">
    <source>
        <dbReference type="ARBA" id="ARBA00022553"/>
    </source>
</evidence>
<name>A0ABN6QDW3_NOSCO</name>
<dbReference type="InterPro" id="IPR009081">
    <property type="entry name" value="PP-bd_ACP"/>
</dbReference>
<evidence type="ECO:0000256" key="4">
    <source>
        <dbReference type="ARBA" id="ARBA00022598"/>
    </source>
</evidence>
<dbReference type="InterPro" id="IPR020802">
    <property type="entry name" value="TesA-like"/>
</dbReference>
<organism evidence="6 7">
    <name type="scientific">Nostoc cf. commune SO-36</name>
    <dbReference type="NCBI Taxonomy" id="449208"/>
    <lineage>
        <taxon>Bacteria</taxon>
        <taxon>Bacillati</taxon>
        <taxon>Cyanobacteriota</taxon>
        <taxon>Cyanophyceae</taxon>
        <taxon>Nostocales</taxon>
        <taxon>Nostocaceae</taxon>
        <taxon>Nostoc</taxon>
    </lineage>
</organism>
<dbReference type="InterPro" id="IPR000873">
    <property type="entry name" value="AMP-dep_synth/lig_dom"/>
</dbReference>
<evidence type="ECO:0000256" key="2">
    <source>
        <dbReference type="ARBA" id="ARBA00022450"/>
    </source>
</evidence>
<dbReference type="InterPro" id="IPR001031">
    <property type="entry name" value="Thioesterase"/>
</dbReference>
<dbReference type="PANTHER" id="PTHR45527:SF10">
    <property type="entry name" value="PYOCHELIN SYNTHASE PCHF"/>
    <property type="match status" value="1"/>
</dbReference>
<dbReference type="InterPro" id="IPR010071">
    <property type="entry name" value="AA_adenyl_dom"/>
</dbReference>
<protein>
    <recommendedName>
        <fullName evidence="5">Carrier domain-containing protein</fullName>
    </recommendedName>
</protein>
<dbReference type="InterPro" id="IPR020806">
    <property type="entry name" value="PKS_PP-bd"/>
</dbReference>
<dbReference type="Gene3D" id="3.30.559.30">
    <property type="entry name" value="Nonribosomal peptide synthetase, condensation domain"/>
    <property type="match status" value="1"/>
</dbReference>
<dbReference type="SMART" id="SM00823">
    <property type="entry name" value="PKS_PP"/>
    <property type="match status" value="1"/>
</dbReference>
<dbReference type="CDD" id="cd12114">
    <property type="entry name" value="A_NRPS_TlmIV_like"/>
    <property type="match status" value="1"/>
</dbReference>
<proteinExistence type="predicted"/>
<dbReference type="Gene3D" id="3.40.50.12780">
    <property type="entry name" value="N-terminal domain of ligase-like"/>
    <property type="match status" value="1"/>
</dbReference>
<dbReference type="PROSITE" id="PS00455">
    <property type="entry name" value="AMP_BINDING"/>
    <property type="match status" value="1"/>
</dbReference>
<dbReference type="SUPFAM" id="SSF53474">
    <property type="entry name" value="alpha/beta-Hydrolases"/>
    <property type="match status" value="1"/>
</dbReference>
<dbReference type="SMART" id="SM00824">
    <property type="entry name" value="PKS_TE"/>
    <property type="match status" value="1"/>
</dbReference>
<dbReference type="InterPro" id="IPR045851">
    <property type="entry name" value="AMP-bd_C_sf"/>
</dbReference>
<keyword evidence="2" id="KW-0596">Phosphopantetheine</keyword>
<accession>A0ABN6QDW3</accession>
<dbReference type="Gene3D" id="3.40.50.1820">
    <property type="entry name" value="alpha/beta hydrolase"/>
    <property type="match status" value="1"/>
</dbReference>
<dbReference type="NCBIfam" id="TIGR01733">
    <property type="entry name" value="AA-adenyl-dom"/>
    <property type="match status" value="1"/>
</dbReference>
<dbReference type="InterPro" id="IPR029058">
    <property type="entry name" value="AB_hydrolase_fold"/>
</dbReference>
<dbReference type="Pfam" id="PF00501">
    <property type="entry name" value="AMP-binding"/>
    <property type="match status" value="1"/>
</dbReference>
<dbReference type="EMBL" id="AP025733">
    <property type="protein sequence ID" value="BDI20485.1"/>
    <property type="molecule type" value="Genomic_DNA"/>
</dbReference>
<evidence type="ECO:0000313" key="6">
    <source>
        <dbReference type="EMBL" id="BDI20485.1"/>
    </source>
</evidence>
<dbReference type="Proteomes" id="UP001055453">
    <property type="component" value="Plasmid pANSO36A"/>
</dbReference>
<dbReference type="Pfam" id="PF13193">
    <property type="entry name" value="AMP-binding_C"/>
    <property type="match status" value="1"/>
</dbReference>
<dbReference type="InterPro" id="IPR036736">
    <property type="entry name" value="ACP-like_sf"/>
</dbReference>
<dbReference type="Gene3D" id="3.30.300.30">
    <property type="match status" value="1"/>
</dbReference>
<reference evidence="6" key="1">
    <citation type="submission" date="2022-04" db="EMBL/GenBank/DDBJ databases">
        <title>Complete genome sequence of a cyanobacterium, Nostoc sp. SO-36, isolated in Antarctica.</title>
        <authorList>
            <person name="Kanesaki Y."/>
            <person name="Effendi D."/>
            <person name="Sakamoto T."/>
            <person name="Ohtani S."/>
            <person name="Awai K."/>
        </authorList>
    </citation>
    <scope>NUCLEOTIDE SEQUENCE</scope>
    <source>
        <strain evidence="6">SO-36</strain>
        <plasmid evidence="6">pANSO36A</plasmid>
    </source>
</reference>
<dbReference type="Pfam" id="PF00550">
    <property type="entry name" value="PP-binding"/>
    <property type="match status" value="1"/>
</dbReference>
<dbReference type="InterPro" id="IPR020845">
    <property type="entry name" value="AMP-binding_CS"/>
</dbReference>
<dbReference type="SUPFAM" id="SSF47336">
    <property type="entry name" value="ACP-like"/>
    <property type="match status" value="1"/>
</dbReference>
<keyword evidence="7" id="KW-1185">Reference proteome</keyword>